<accession>A0ABU5F4Z3</accession>
<sequence>MTEAEWLASDTPDAPLRFLEANGRERAFHLFSIACCRLMIEDMKVHQSVERALDVLELHADGRATREELTAAVANASFEPRGLYWPQACREALQLGRPSGAAWYVSRGAALGTPELLFRHVSAIGVYPAKERVRTATLATHAELLRDIFGNPFRPIAFAPEWRTDTVRALAREMYESRDFGAMPILADALQDAGCDNDDILNHCRNPKGVHVRGCWVVDSVLEKE</sequence>
<evidence type="ECO:0000313" key="2">
    <source>
        <dbReference type="Proteomes" id="UP001272242"/>
    </source>
</evidence>
<organism evidence="1 2">
    <name type="scientific">Gemmata algarum</name>
    <dbReference type="NCBI Taxonomy" id="2975278"/>
    <lineage>
        <taxon>Bacteria</taxon>
        <taxon>Pseudomonadati</taxon>
        <taxon>Planctomycetota</taxon>
        <taxon>Planctomycetia</taxon>
        <taxon>Gemmatales</taxon>
        <taxon>Gemmataceae</taxon>
        <taxon>Gemmata</taxon>
    </lineage>
</organism>
<keyword evidence="2" id="KW-1185">Reference proteome</keyword>
<name>A0ABU5F4Z3_9BACT</name>
<comment type="caution">
    <text evidence="1">The sequence shown here is derived from an EMBL/GenBank/DDBJ whole genome shotgun (WGS) entry which is preliminary data.</text>
</comment>
<gene>
    <name evidence="1" type="ORF">R5W23_002173</name>
</gene>
<evidence type="ECO:0008006" key="3">
    <source>
        <dbReference type="Google" id="ProtNLM"/>
    </source>
</evidence>
<reference evidence="2" key="1">
    <citation type="journal article" date="2023" name="Mar. Drugs">
        <title>Gemmata algarum, a Novel Planctomycete Isolated from an Algal Mat, Displays Antimicrobial Activity.</title>
        <authorList>
            <person name="Kumar G."/>
            <person name="Kallscheuer N."/>
            <person name="Kashif M."/>
            <person name="Ahamad S."/>
            <person name="Jagadeeshwari U."/>
            <person name="Pannikurungottu S."/>
            <person name="Haufschild T."/>
            <person name="Kabuu M."/>
            <person name="Sasikala C."/>
            <person name="Jogler C."/>
            <person name="Ramana C."/>
        </authorList>
    </citation>
    <scope>NUCLEOTIDE SEQUENCE [LARGE SCALE GENOMIC DNA]</scope>
    <source>
        <strain evidence="2">JC673</strain>
    </source>
</reference>
<dbReference type="Proteomes" id="UP001272242">
    <property type="component" value="Unassembled WGS sequence"/>
</dbReference>
<evidence type="ECO:0000313" key="1">
    <source>
        <dbReference type="EMBL" id="MDY3560924.1"/>
    </source>
</evidence>
<dbReference type="RefSeq" id="WP_320687417.1">
    <property type="nucleotide sequence ID" value="NZ_JAXBLV010000186.1"/>
</dbReference>
<protein>
    <recommendedName>
        <fullName evidence="3">SMI1/KNR4 family protein</fullName>
    </recommendedName>
</protein>
<dbReference type="EMBL" id="JAXBLV010000186">
    <property type="protein sequence ID" value="MDY3560924.1"/>
    <property type="molecule type" value="Genomic_DNA"/>
</dbReference>
<proteinExistence type="predicted"/>